<proteinExistence type="predicted"/>
<keyword evidence="6 9" id="KW-0067">ATP-binding</keyword>
<dbReference type="PROSITE" id="PS00107">
    <property type="entry name" value="PROTEIN_KINASE_ATP"/>
    <property type="match status" value="1"/>
</dbReference>
<dbReference type="OrthoDB" id="6111975at2"/>
<dbReference type="EC" id="2.7.11.1" evidence="1"/>
<dbReference type="Gene3D" id="2.60.120.200">
    <property type="match status" value="1"/>
</dbReference>
<dbReference type="GO" id="GO:0106310">
    <property type="term" value="F:protein serine kinase activity"/>
    <property type="evidence" value="ECO:0007669"/>
    <property type="project" value="RHEA"/>
</dbReference>
<evidence type="ECO:0000313" key="13">
    <source>
        <dbReference type="Proteomes" id="UP000320496"/>
    </source>
</evidence>
<dbReference type="FunFam" id="3.30.200.20:FF:000035">
    <property type="entry name" value="Serine/threonine protein kinase Stk1"/>
    <property type="match status" value="1"/>
</dbReference>
<dbReference type="FunFam" id="1.10.510.10:FF:000021">
    <property type="entry name" value="Serine/threonine protein kinase"/>
    <property type="match status" value="1"/>
</dbReference>
<dbReference type="RefSeq" id="WP_145368712.1">
    <property type="nucleotide sequence ID" value="NZ_CP036275.1"/>
</dbReference>
<organism evidence="12 13">
    <name type="scientific">Maioricimonas rarisocia</name>
    <dbReference type="NCBI Taxonomy" id="2528026"/>
    <lineage>
        <taxon>Bacteria</taxon>
        <taxon>Pseudomonadati</taxon>
        <taxon>Planctomycetota</taxon>
        <taxon>Planctomycetia</taxon>
        <taxon>Planctomycetales</taxon>
        <taxon>Planctomycetaceae</taxon>
        <taxon>Maioricimonas</taxon>
    </lineage>
</organism>
<dbReference type="Proteomes" id="UP000320496">
    <property type="component" value="Chromosome"/>
</dbReference>
<evidence type="ECO:0000256" key="8">
    <source>
        <dbReference type="ARBA" id="ARBA00048679"/>
    </source>
</evidence>
<feature type="region of interest" description="Disordered" evidence="10">
    <location>
        <begin position="469"/>
        <end position="500"/>
    </location>
</feature>
<evidence type="ECO:0000256" key="10">
    <source>
        <dbReference type="SAM" id="MobiDB-lite"/>
    </source>
</evidence>
<protein>
    <recommendedName>
        <fullName evidence="1">non-specific serine/threonine protein kinase</fullName>
        <ecNumber evidence="1">2.7.11.1</ecNumber>
    </recommendedName>
</protein>
<dbReference type="InterPro" id="IPR008271">
    <property type="entry name" value="Ser/Thr_kinase_AS"/>
</dbReference>
<reference evidence="12 13" key="1">
    <citation type="submission" date="2019-02" db="EMBL/GenBank/DDBJ databases">
        <title>Deep-cultivation of Planctomycetes and their phenomic and genomic characterization uncovers novel biology.</title>
        <authorList>
            <person name="Wiegand S."/>
            <person name="Jogler M."/>
            <person name="Boedeker C."/>
            <person name="Pinto D."/>
            <person name="Vollmers J."/>
            <person name="Rivas-Marin E."/>
            <person name="Kohn T."/>
            <person name="Peeters S.H."/>
            <person name="Heuer A."/>
            <person name="Rast P."/>
            <person name="Oberbeckmann S."/>
            <person name="Bunk B."/>
            <person name="Jeske O."/>
            <person name="Meyerdierks A."/>
            <person name="Storesund J.E."/>
            <person name="Kallscheuer N."/>
            <person name="Luecker S."/>
            <person name="Lage O.M."/>
            <person name="Pohl T."/>
            <person name="Merkel B.J."/>
            <person name="Hornburger P."/>
            <person name="Mueller R.-W."/>
            <person name="Bruemmer F."/>
            <person name="Labrenz M."/>
            <person name="Spormann A.M."/>
            <person name="Op den Camp H."/>
            <person name="Overmann J."/>
            <person name="Amann R."/>
            <person name="Jetten M.S.M."/>
            <person name="Mascher T."/>
            <person name="Medema M.H."/>
            <person name="Devos D.P."/>
            <person name="Kaster A.-K."/>
            <person name="Ovreas L."/>
            <person name="Rohde M."/>
            <person name="Galperin M.Y."/>
            <person name="Jogler C."/>
        </authorList>
    </citation>
    <scope>NUCLEOTIDE SEQUENCE [LARGE SCALE GENOMIC DNA]</scope>
    <source>
        <strain evidence="12 13">Mal4</strain>
    </source>
</reference>
<evidence type="ECO:0000256" key="1">
    <source>
        <dbReference type="ARBA" id="ARBA00012513"/>
    </source>
</evidence>
<dbReference type="SMART" id="SM00220">
    <property type="entry name" value="S_TKc"/>
    <property type="match status" value="1"/>
</dbReference>
<evidence type="ECO:0000256" key="4">
    <source>
        <dbReference type="ARBA" id="ARBA00022741"/>
    </source>
</evidence>
<dbReference type="AlphaFoldDB" id="A0A517Z5G2"/>
<dbReference type="InterPro" id="IPR000719">
    <property type="entry name" value="Prot_kinase_dom"/>
</dbReference>
<dbReference type="Gene3D" id="1.10.510.10">
    <property type="entry name" value="Transferase(Phosphotransferase) domain 1"/>
    <property type="match status" value="1"/>
</dbReference>
<evidence type="ECO:0000256" key="9">
    <source>
        <dbReference type="PROSITE-ProRule" id="PRU10141"/>
    </source>
</evidence>
<dbReference type="PANTHER" id="PTHR43289">
    <property type="entry name" value="MITOGEN-ACTIVATED PROTEIN KINASE KINASE KINASE 20-RELATED"/>
    <property type="match status" value="1"/>
</dbReference>
<feature type="binding site" evidence="9">
    <location>
        <position position="100"/>
    </location>
    <ligand>
        <name>ATP</name>
        <dbReference type="ChEBI" id="CHEBI:30616"/>
    </ligand>
</feature>
<evidence type="ECO:0000256" key="3">
    <source>
        <dbReference type="ARBA" id="ARBA00022679"/>
    </source>
</evidence>
<evidence type="ECO:0000259" key="11">
    <source>
        <dbReference type="PROSITE" id="PS50011"/>
    </source>
</evidence>
<dbReference type="CDD" id="cd14014">
    <property type="entry name" value="STKc_PknB_like"/>
    <property type="match status" value="1"/>
</dbReference>
<dbReference type="PROSITE" id="PS50011">
    <property type="entry name" value="PROTEIN_KINASE_DOM"/>
    <property type="match status" value="1"/>
</dbReference>
<dbReference type="InterPro" id="IPR017441">
    <property type="entry name" value="Protein_kinase_ATP_BS"/>
</dbReference>
<dbReference type="PANTHER" id="PTHR43289:SF6">
    <property type="entry name" value="SERINE_THREONINE-PROTEIN KINASE NEKL-3"/>
    <property type="match status" value="1"/>
</dbReference>
<dbReference type="Pfam" id="PF13385">
    <property type="entry name" value="Laminin_G_3"/>
    <property type="match status" value="1"/>
</dbReference>
<evidence type="ECO:0000256" key="5">
    <source>
        <dbReference type="ARBA" id="ARBA00022777"/>
    </source>
</evidence>
<gene>
    <name evidence="12" type="primary">pknB_15</name>
    <name evidence="12" type="ORF">Mal4_20130</name>
</gene>
<evidence type="ECO:0000256" key="7">
    <source>
        <dbReference type="ARBA" id="ARBA00047899"/>
    </source>
</evidence>
<keyword evidence="13" id="KW-1185">Reference proteome</keyword>
<evidence type="ECO:0000256" key="2">
    <source>
        <dbReference type="ARBA" id="ARBA00022527"/>
    </source>
</evidence>
<sequence>MAISCKQFVKHLTRSGVVSPDEVDAFLETLPKPPADGQAVAKAFIKARRLTQFQAQRIYQGKYQGLRLGEYVILDTIGAGGMGQVYLAEHRRMGRRVALKTLPAALARDEATVRRFHREVRAAARLSHPNIVTAFDAGEDKGIHYFVMEHVDGTDMSRLVRETGKLAITDGIEFTLQAARGLAYAHKQGIVHRDIKPSNLLIDKQRTVKVLDMGLARIETEQEGVTGVELTQTGTVMGTVDYMAPEQALDTKHADARSDIYSLGCSLYFLLTGQTVFGGDTVVKKILAHRDAPIPSLCELRPALPTAAGEVFERMLAKSPDDRYQSMEEVITALETCGVLEPSTVGPTAVTNEPGYDQFLQNLDVVQTPTTILPADRKKQERSGEQETIRSGVLDETLVGGIGEKQRLSRKSPQQPPWWNNRWLMAGGAAALLLLAGVIITLTRSDGTETTVDVPDGSAVTIDDAGNIDVTLPDRAGAPAGSPSSPGADSPTGNHALSFDGEDDYVEVPSLTFGGDTPLTMELRLKGIPSGQNGLNAVGVLGWVGRLLIVCNENSRNATFNVFAWSPDSPNPQRVRIRKLEQPPQHVAAVYDQQSVRFFIDGREHGQPIPLTEFRDGRHGPEKRRSSELPLLIGKEVSDPNGSFFTGLIDEVRISRVARYTEDFRPQTRFEPDEHTLALYHFDEAEGNILQDASGNNHHGTIHGATWGRVDDQLNLIDESAAPGAVGEQQRVPDSSSR</sequence>
<dbReference type="SUPFAM" id="SSF56112">
    <property type="entry name" value="Protein kinase-like (PK-like)"/>
    <property type="match status" value="1"/>
</dbReference>
<feature type="compositionally biased region" description="Low complexity" evidence="10">
    <location>
        <begin position="476"/>
        <end position="493"/>
    </location>
</feature>
<evidence type="ECO:0000256" key="6">
    <source>
        <dbReference type="ARBA" id="ARBA00022840"/>
    </source>
</evidence>
<comment type="catalytic activity">
    <reaction evidence="8">
        <text>L-seryl-[protein] + ATP = O-phospho-L-seryl-[protein] + ADP + H(+)</text>
        <dbReference type="Rhea" id="RHEA:17989"/>
        <dbReference type="Rhea" id="RHEA-COMP:9863"/>
        <dbReference type="Rhea" id="RHEA-COMP:11604"/>
        <dbReference type="ChEBI" id="CHEBI:15378"/>
        <dbReference type="ChEBI" id="CHEBI:29999"/>
        <dbReference type="ChEBI" id="CHEBI:30616"/>
        <dbReference type="ChEBI" id="CHEBI:83421"/>
        <dbReference type="ChEBI" id="CHEBI:456216"/>
        <dbReference type="EC" id="2.7.11.1"/>
    </reaction>
</comment>
<dbReference type="PROSITE" id="PS00108">
    <property type="entry name" value="PROTEIN_KINASE_ST"/>
    <property type="match status" value="1"/>
</dbReference>
<keyword evidence="5 12" id="KW-0418">Kinase</keyword>
<dbReference type="KEGG" id="mri:Mal4_20130"/>
<dbReference type="GO" id="GO:0004674">
    <property type="term" value="F:protein serine/threonine kinase activity"/>
    <property type="evidence" value="ECO:0007669"/>
    <property type="project" value="UniProtKB-KW"/>
</dbReference>
<comment type="catalytic activity">
    <reaction evidence="7">
        <text>L-threonyl-[protein] + ATP = O-phospho-L-threonyl-[protein] + ADP + H(+)</text>
        <dbReference type="Rhea" id="RHEA:46608"/>
        <dbReference type="Rhea" id="RHEA-COMP:11060"/>
        <dbReference type="Rhea" id="RHEA-COMP:11605"/>
        <dbReference type="ChEBI" id="CHEBI:15378"/>
        <dbReference type="ChEBI" id="CHEBI:30013"/>
        <dbReference type="ChEBI" id="CHEBI:30616"/>
        <dbReference type="ChEBI" id="CHEBI:61977"/>
        <dbReference type="ChEBI" id="CHEBI:456216"/>
        <dbReference type="EC" id="2.7.11.1"/>
    </reaction>
</comment>
<dbReference type="InterPro" id="IPR013320">
    <property type="entry name" value="ConA-like_dom_sf"/>
</dbReference>
<keyword evidence="4 9" id="KW-0547">Nucleotide-binding</keyword>
<dbReference type="EMBL" id="CP036275">
    <property type="protein sequence ID" value="QDU37697.1"/>
    <property type="molecule type" value="Genomic_DNA"/>
</dbReference>
<name>A0A517Z5G2_9PLAN</name>
<dbReference type="Gene3D" id="3.30.200.20">
    <property type="entry name" value="Phosphorylase Kinase, domain 1"/>
    <property type="match status" value="1"/>
</dbReference>
<feature type="domain" description="Protein kinase" evidence="11">
    <location>
        <begin position="71"/>
        <end position="344"/>
    </location>
</feature>
<dbReference type="InterPro" id="IPR011009">
    <property type="entry name" value="Kinase-like_dom_sf"/>
</dbReference>
<dbReference type="GO" id="GO:0005524">
    <property type="term" value="F:ATP binding"/>
    <property type="evidence" value="ECO:0007669"/>
    <property type="project" value="UniProtKB-UniRule"/>
</dbReference>
<evidence type="ECO:0000313" key="12">
    <source>
        <dbReference type="EMBL" id="QDU37697.1"/>
    </source>
</evidence>
<dbReference type="Pfam" id="PF00069">
    <property type="entry name" value="Pkinase"/>
    <property type="match status" value="1"/>
</dbReference>
<dbReference type="SUPFAM" id="SSF49899">
    <property type="entry name" value="Concanavalin A-like lectins/glucanases"/>
    <property type="match status" value="1"/>
</dbReference>
<keyword evidence="3 12" id="KW-0808">Transferase</keyword>
<accession>A0A517Z5G2</accession>
<keyword evidence="2" id="KW-0723">Serine/threonine-protein kinase</keyword>